<dbReference type="PATRIC" id="fig|993516.3.peg.3986"/>
<evidence type="ECO:0000313" key="1">
    <source>
        <dbReference type="EMBL" id="ELP32347.1"/>
    </source>
</evidence>
<dbReference type="AlphaFoldDB" id="L7CFG2"/>
<sequence>MATAGRSGALEPNSECTFGIVGGRIGRVKERIMRSVQGVV</sequence>
<dbReference type="Proteomes" id="UP000010959">
    <property type="component" value="Unassembled WGS sequence"/>
</dbReference>
<gene>
    <name evidence="1" type="ORF">RBSWK_03728</name>
</gene>
<comment type="caution">
    <text evidence="1">The sequence shown here is derived from an EMBL/GenBank/DDBJ whole genome shotgun (WGS) entry which is preliminary data.</text>
</comment>
<protein>
    <submittedName>
        <fullName evidence="1">Uncharacterized protein</fullName>
    </submittedName>
</protein>
<name>L7CFG2_RHOBT</name>
<evidence type="ECO:0000313" key="2">
    <source>
        <dbReference type="Proteomes" id="UP000010959"/>
    </source>
</evidence>
<proteinExistence type="predicted"/>
<dbReference type="EMBL" id="AMWG01000106">
    <property type="protein sequence ID" value="ELP32347.1"/>
    <property type="molecule type" value="Genomic_DNA"/>
</dbReference>
<reference evidence="1 2" key="1">
    <citation type="journal article" date="2013" name="Mar. Genomics">
        <title>Expression of sulfatases in Rhodopirellula baltica and the diversity of sulfatases in the genus Rhodopirellula.</title>
        <authorList>
            <person name="Wegner C.E."/>
            <person name="Richter-Heitmann T."/>
            <person name="Klindworth A."/>
            <person name="Klockow C."/>
            <person name="Richter M."/>
            <person name="Achstetter T."/>
            <person name="Glockner F.O."/>
            <person name="Harder J."/>
        </authorList>
    </citation>
    <scope>NUCLEOTIDE SEQUENCE [LARGE SCALE GENOMIC DNA]</scope>
    <source>
        <strain evidence="1 2">SWK14</strain>
    </source>
</reference>
<organism evidence="1 2">
    <name type="scientific">Rhodopirellula baltica SWK14</name>
    <dbReference type="NCBI Taxonomy" id="993516"/>
    <lineage>
        <taxon>Bacteria</taxon>
        <taxon>Pseudomonadati</taxon>
        <taxon>Planctomycetota</taxon>
        <taxon>Planctomycetia</taxon>
        <taxon>Pirellulales</taxon>
        <taxon>Pirellulaceae</taxon>
        <taxon>Rhodopirellula</taxon>
    </lineage>
</organism>
<accession>L7CFG2</accession>